<keyword evidence="1" id="KW-0812">Transmembrane</keyword>
<dbReference type="SMART" id="SM00014">
    <property type="entry name" value="acidPPc"/>
    <property type="match status" value="1"/>
</dbReference>
<name>A0A4R1Q7B9_9FIRM</name>
<sequence>MRGKSLVITLLLIFLLSIQVLVTANNDRDDEPPSIFSHKDIQIEPHHQIERLLVSSANAVVAGRIMEGAIIVDGNLTVLPGAEIHGKIIILGGQLTNYSGNDFEEVPWVVSPSKSPFTRIVLGGLMLLVVASLIVIPYLLWLIFHFASRFPTFVHIKDRLLEIRNRWPFFYIAITLVVSAAMLILFGVLAWKTIFRQATGIFDSAFIGLIRYFASSELDRIMITITNLGFGFSYGVIVFITISTLVALRRWIELKGLTICLLGGSALNEMLKRVFERARPEAFQIVAESGFSFPSGHAMVSLCFYGIVAFLIVRKRSLHWRIAGAIIAVLLILAIGISRIYLGVHYPSDVIAGYVAGATWLGFSISLIMWWEQERERKQKDSKIT</sequence>
<accession>A0A4R1Q7B9</accession>
<proteinExistence type="predicted"/>
<evidence type="ECO:0000313" key="3">
    <source>
        <dbReference type="EMBL" id="TCL37290.1"/>
    </source>
</evidence>
<feature type="transmembrane region" description="Helical" evidence="1">
    <location>
        <begin position="350"/>
        <end position="371"/>
    </location>
</feature>
<feature type="transmembrane region" description="Helical" evidence="1">
    <location>
        <begin position="168"/>
        <end position="188"/>
    </location>
</feature>
<dbReference type="PANTHER" id="PTHR14969:SF13">
    <property type="entry name" value="AT30094P"/>
    <property type="match status" value="1"/>
</dbReference>
<keyword evidence="4" id="KW-1185">Reference proteome</keyword>
<protein>
    <submittedName>
        <fullName evidence="3">Undecaprenyl-diphosphatase</fullName>
    </submittedName>
</protein>
<feature type="transmembrane region" description="Helical" evidence="1">
    <location>
        <begin position="296"/>
        <end position="313"/>
    </location>
</feature>
<dbReference type="InterPro" id="IPR036938">
    <property type="entry name" value="PAP2/HPO_sf"/>
</dbReference>
<dbReference type="Pfam" id="PF01569">
    <property type="entry name" value="PAP2"/>
    <property type="match status" value="1"/>
</dbReference>
<keyword evidence="1" id="KW-0472">Membrane</keyword>
<dbReference type="EMBL" id="SLUI01000006">
    <property type="protein sequence ID" value="TCL37290.1"/>
    <property type="molecule type" value="Genomic_DNA"/>
</dbReference>
<dbReference type="CDD" id="cd03392">
    <property type="entry name" value="PAP2_like_2"/>
    <property type="match status" value="1"/>
</dbReference>
<feature type="transmembrane region" description="Helical" evidence="1">
    <location>
        <begin position="225"/>
        <end position="248"/>
    </location>
</feature>
<dbReference type="SUPFAM" id="SSF48317">
    <property type="entry name" value="Acid phosphatase/Vanadium-dependent haloperoxidase"/>
    <property type="match status" value="1"/>
</dbReference>
<evidence type="ECO:0000259" key="2">
    <source>
        <dbReference type="SMART" id="SM00014"/>
    </source>
</evidence>
<dbReference type="Gene3D" id="1.20.144.10">
    <property type="entry name" value="Phosphatidic acid phosphatase type 2/haloperoxidase"/>
    <property type="match status" value="1"/>
</dbReference>
<dbReference type="InterPro" id="IPR000326">
    <property type="entry name" value="PAP2/HPO"/>
</dbReference>
<feature type="transmembrane region" description="Helical" evidence="1">
    <location>
        <begin position="325"/>
        <end position="344"/>
    </location>
</feature>
<feature type="domain" description="Phosphatidic acid phosphatase type 2/haloperoxidase" evidence="2">
    <location>
        <begin position="254"/>
        <end position="365"/>
    </location>
</feature>
<feature type="transmembrane region" description="Helical" evidence="1">
    <location>
        <begin position="194"/>
        <end position="213"/>
    </location>
</feature>
<keyword evidence="1" id="KW-1133">Transmembrane helix</keyword>
<evidence type="ECO:0000313" key="4">
    <source>
        <dbReference type="Proteomes" id="UP000295063"/>
    </source>
</evidence>
<feature type="transmembrane region" description="Helical" evidence="1">
    <location>
        <begin position="120"/>
        <end position="147"/>
    </location>
</feature>
<dbReference type="OrthoDB" id="9789113at2"/>
<organism evidence="3 4">
    <name type="scientific">Anaerospora hongkongensis</name>
    <dbReference type="NCBI Taxonomy" id="244830"/>
    <lineage>
        <taxon>Bacteria</taxon>
        <taxon>Bacillati</taxon>
        <taxon>Bacillota</taxon>
        <taxon>Negativicutes</taxon>
        <taxon>Selenomonadales</taxon>
        <taxon>Sporomusaceae</taxon>
        <taxon>Anaerospora</taxon>
    </lineage>
</organism>
<dbReference type="AlphaFoldDB" id="A0A4R1Q7B9"/>
<gene>
    <name evidence="3" type="ORF">EV210_106159</name>
</gene>
<evidence type="ECO:0000256" key="1">
    <source>
        <dbReference type="SAM" id="Phobius"/>
    </source>
</evidence>
<dbReference type="Proteomes" id="UP000295063">
    <property type="component" value="Unassembled WGS sequence"/>
</dbReference>
<dbReference type="PANTHER" id="PTHR14969">
    <property type="entry name" value="SPHINGOSINE-1-PHOSPHATE PHOSPHOHYDROLASE"/>
    <property type="match status" value="1"/>
</dbReference>
<reference evidence="3 4" key="1">
    <citation type="submission" date="2019-03" db="EMBL/GenBank/DDBJ databases">
        <title>Genomic Encyclopedia of Type Strains, Phase IV (KMG-IV): sequencing the most valuable type-strain genomes for metagenomic binning, comparative biology and taxonomic classification.</title>
        <authorList>
            <person name="Goeker M."/>
        </authorList>
    </citation>
    <scope>NUCLEOTIDE SEQUENCE [LARGE SCALE GENOMIC DNA]</scope>
    <source>
        <strain evidence="3 4">DSM 15969</strain>
    </source>
</reference>
<dbReference type="RefSeq" id="WP_132079636.1">
    <property type="nucleotide sequence ID" value="NZ_SLUI01000006.1"/>
</dbReference>
<comment type="caution">
    <text evidence="3">The sequence shown here is derived from an EMBL/GenBank/DDBJ whole genome shotgun (WGS) entry which is preliminary data.</text>
</comment>